<dbReference type="RefSeq" id="WP_045477943.1">
    <property type="nucleotide sequence ID" value="NZ_LTAO01000003.1"/>
</dbReference>
<keyword evidence="3" id="KW-1185">Reference proteome</keyword>
<keyword evidence="1" id="KW-0812">Transmembrane</keyword>
<evidence type="ECO:0000313" key="2">
    <source>
        <dbReference type="EMBL" id="KYG34102.1"/>
    </source>
</evidence>
<proteinExistence type="predicted"/>
<dbReference type="EMBL" id="LTAO01000003">
    <property type="protein sequence ID" value="KYG34102.1"/>
    <property type="molecule type" value="Genomic_DNA"/>
</dbReference>
<evidence type="ECO:0000313" key="3">
    <source>
        <dbReference type="Proteomes" id="UP000075806"/>
    </source>
</evidence>
<dbReference type="STRING" id="519424.AZF04_14830"/>
<dbReference type="Proteomes" id="UP000075806">
    <property type="component" value="Unassembled WGS sequence"/>
</dbReference>
<gene>
    <name evidence="2" type="ORF">AZF04_14830</name>
</gene>
<organism evidence="2 3">
    <name type="scientific">Alkalihalobacillus trypoxylicola</name>
    <dbReference type="NCBI Taxonomy" id="519424"/>
    <lineage>
        <taxon>Bacteria</taxon>
        <taxon>Bacillati</taxon>
        <taxon>Bacillota</taxon>
        <taxon>Bacilli</taxon>
        <taxon>Bacillales</taxon>
        <taxon>Bacillaceae</taxon>
        <taxon>Alkalihalobacillus</taxon>
    </lineage>
</organism>
<name>A0A162EZC8_9BACI</name>
<keyword evidence="1" id="KW-0472">Membrane</keyword>
<feature type="transmembrane region" description="Helical" evidence="1">
    <location>
        <begin position="6"/>
        <end position="23"/>
    </location>
</feature>
<reference evidence="2" key="1">
    <citation type="submission" date="2016-02" db="EMBL/GenBank/DDBJ databases">
        <title>Genome sequence of Bacillus trypoxylicola KCTC 13244(T).</title>
        <authorList>
            <person name="Jeong H."/>
            <person name="Park S.-H."/>
            <person name="Choi S.-K."/>
        </authorList>
    </citation>
    <scope>NUCLEOTIDE SEQUENCE [LARGE SCALE GENOMIC DNA]</scope>
    <source>
        <strain evidence="2">KCTC 13244</strain>
    </source>
</reference>
<comment type="caution">
    <text evidence="2">The sequence shown here is derived from an EMBL/GenBank/DDBJ whole genome shotgun (WGS) entry which is preliminary data.</text>
</comment>
<keyword evidence="1" id="KW-1133">Transmembrane helix</keyword>
<dbReference type="AlphaFoldDB" id="A0A162EZC8"/>
<sequence length="126" mass="14343">MGIAIIILLSLAIILLIVSFFVSNNKAKEEERMEQFSVSFMEEIQGVQNQMRNLELDTEMLAKDAGVNIGSERDRKLRRDLLSLYKRGYSYEGIAKEKRMPQDEVESLLKPYVRSNGEGSKVVNGL</sequence>
<evidence type="ECO:0000256" key="1">
    <source>
        <dbReference type="SAM" id="Phobius"/>
    </source>
</evidence>
<accession>A0A162EZC8</accession>
<protein>
    <submittedName>
        <fullName evidence="2">Uncharacterized protein</fullName>
    </submittedName>
</protein>
<dbReference type="OrthoDB" id="2937672at2"/>